<evidence type="ECO:0000313" key="1">
    <source>
        <dbReference type="EMBL" id="QIC67351.1"/>
    </source>
</evidence>
<gene>
    <name evidence="1" type="ORF">FSC10_08185</name>
</gene>
<name>A0A1P8PJH4_9GAMM</name>
<proteinExistence type="predicted"/>
<dbReference type="Proteomes" id="UP000503505">
    <property type="component" value="Chromosome"/>
</dbReference>
<dbReference type="RefSeq" id="WP_076753468.1">
    <property type="nucleotide sequence ID" value="NZ_CP015615.1"/>
</dbReference>
<dbReference type="KEGG" id="asj:AsACE_CH01266"/>
<organism evidence="1 2">
    <name type="scientific">Acinetobacter schindleri</name>
    <dbReference type="NCBI Taxonomy" id="108981"/>
    <lineage>
        <taxon>Bacteria</taxon>
        <taxon>Pseudomonadati</taxon>
        <taxon>Pseudomonadota</taxon>
        <taxon>Gammaproteobacteria</taxon>
        <taxon>Moraxellales</taxon>
        <taxon>Moraxellaceae</taxon>
        <taxon>Acinetobacter</taxon>
    </lineage>
</organism>
<dbReference type="EMBL" id="CP044463">
    <property type="protein sequence ID" value="QIC67351.1"/>
    <property type="molecule type" value="Genomic_DNA"/>
</dbReference>
<dbReference type="GeneID" id="58163246"/>
<dbReference type="InterPro" id="IPR010840">
    <property type="entry name" value="YqiJ_OB"/>
</dbReference>
<evidence type="ECO:0000313" key="2">
    <source>
        <dbReference type="Proteomes" id="UP000503505"/>
    </source>
</evidence>
<accession>A0A1P8PJH4</accession>
<dbReference type="AlphaFoldDB" id="A0A1P8PJH4"/>
<reference evidence="1 2" key="1">
    <citation type="submission" date="2019-09" db="EMBL/GenBank/DDBJ databases">
        <title>Non-baumannii Acinetobacter spp. carrying blaNDM-1 isolated in China.</title>
        <authorList>
            <person name="Cui C."/>
            <person name="Chen C."/>
            <person name="Sun J."/>
            <person name="Liu Y."/>
        </authorList>
    </citation>
    <scope>NUCLEOTIDE SEQUENCE [LARGE SCALE GENOMIC DNA]</scope>
    <source>
        <strain evidence="1 2">HZE23-1</strain>
    </source>
</reference>
<sequence length="206" mass="23954">MPAFFVDYNLMPFHLSLFAVILLGVVETLGYLFKIRPTKFLKQISPFYFRNLDLLNVKFSKILIVFFLLMNFSVAGYVLQLLIYSQEQEFLPAYYLIIPALIIAIFFTVFMIHCLDQVIPPKYKKHHVNLIGRLATISSGNARPGFSAQARVRDEFGQLHYVQVEPEFGELEFQSQIILIRLRKSHYVAKKISKSNRLFSLDLEHS</sequence>
<protein>
    <submittedName>
        <fullName evidence="1">YqiJ family protein</fullName>
    </submittedName>
</protein>
<dbReference type="Pfam" id="PF07290">
    <property type="entry name" value="YqiJ_OB"/>
    <property type="match status" value="1"/>
</dbReference>